<evidence type="ECO:0000256" key="12">
    <source>
        <dbReference type="ARBA" id="ARBA00031115"/>
    </source>
</evidence>
<dbReference type="GO" id="GO:0006886">
    <property type="term" value="P:intracellular protein transport"/>
    <property type="evidence" value="ECO:0007669"/>
    <property type="project" value="InterPro"/>
</dbReference>
<evidence type="ECO:0000256" key="7">
    <source>
        <dbReference type="ARBA" id="ARBA00022583"/>
    </source>
</evidence>
<dbReference type="Pfam" id="PF01217">
    <property type="entry name" value="Clat_adaptor_s"/>
    <property type="match status" value="1"/>
</dbReference>
<evidence type="ECO:0000256" key="9">
    <source>
        <dbReference type="ARBA" id="ARBA00023136"/>
    </source>
</evidence>
<accession>A0A8C6ZM01</accession>
<dbReference type="InterPro" id="IPR016635">
    <property type="entry name" value="AP_complex_ssu"/>
</dbReference>
<keyword evidence="9" id="KW-0472">Membrane</keyword>
<comment type="similarity">
    <text evidence="3">Belongs to the adaptor complexes small subunit family.</text>
</comment>
<feature type="domain" description="AP complex mu/sigma subunit" evidence="20">
    <location>
        <begin position="111"/>
        <end position="258"/>
    </location>
</feature>
<sequence>MEGGGVIELEGGLPHGTPLWDIWGPHDVREGAAPPQSCLLGTVFPFLGPPGAPSPPQTTREEAAPRKQKKKNPKKTKKRKQNPREGFKYPQNAFYPPKTFYFVFFPPFWGQIRFILIQNRAGKTRLAKWYMQFDDDEKQKLIEEVHAVVTVRDAKHTNFVEVTEPAAFFRNFKIIYRRYAGLYFCICVDVTDNNLAYLEAIHNFVEVLNEYFHNVCELDLVFNFYKVYTVVDEMFLAGEIRETSQTKVLKQLLMLQALE</sequence>
<dbReference type="InterPro" id="IPR027156">
    <property type="entry name" value="APS2"/>
</dbReference>
<name>A0A8C6ZM01_NOTPE</name>
<organism evidence="21 22">
    <name type="scientific">Nothoprocta perdicaria</name>
    <name type="common">Chilean tinamou</name>
    <name type="synonym">Crypturus perdicarius</name>
    <dbReference type="NCBI Taxonomy" id="30464"/>
    <lineage>
        <taxon>Eukaryota</taxon>
        <taxon>Metazoa</taxon>
        <taxon>Chordata</taxon>
        <taxon>Craniata</taxon>
        <taxon>Vertebrata</taxon>
        <taxon>Euteleostomi</taxon>
        <taxon>Archelosauria</taxon>
        <taxon>Archosauria</taxon>
        <taxon>Dinosauria</taxon>
        <taxon>Saurischia</taxon>
        <taxon>Theropoda</taxon>
        <taxon>Coelurosauria</taxon>
        <taxon>Aves</taxon>
        <taxon>Palaeognathae</taxon>
        <taxon>Tinamiformes</taxon>
        <taxon>Tinamidae</taxon>
        <taxon>Nothoprocta</taxon>
    </lineage>
</organism>
<evidence type="ECO:0000256" key="6">
    <source>
        <dbReference type="ARBA" id="ARBA00022475"/>
    </source>
</evidence>
<evidence type="ECO:0000256" key="16">
    <source>
        <dbReference type="ARBA" id="ARBA00032679"/>
    </source>
</evidence>
<evidence type="ECO:0000313" key="21">
    <source>
        <dbReference type="Ensembl" id="ENSNPEP00000014807.1"/>
    </source>
</evidence>
<protein>
    <recommendedName>
        <fullName evidence="4">AP-2 complex subunit sigma</fullName>
    </recommendedName>
    <alternativeName>
        <fullName evidence="12">Adaptor protein complex AP-2 subunit sigma</fullName>
    </alternativeName>
    <alternativeName>
        <fullName evidence="11">Adaptor-related protein complex 2 subunit sigma</fullName>
    </alternativeName>
    <alternativeName>
        <fullName evidence="13">Clathrin assembly protein 2 sigma small chain</fullName>
    </alternativeName>
    <alternativeName>
        <fullName evidence="16">Clathrin coat assembly protein AP17</fullName>
    </alternativeName>
    <alternativeName>
        <fullName evidence="14">Clathrin coat-associated protein AP17</fullName>
    </alternativeName>
    <alternativeName>
        <fullName evidence="17">Plasma membrane adaptor AP-2 17 kDa protein</fullName>
    </alternativeName>
    <alternativeName>
        <fullName evidence="15">Sigma2-adaptin</fullName>
    </alternativeName>
</protein>
<dbReference type="Gene3D" id="3.30.450.60">
    <property type="match status" value="1"/>
</dbReference>
<dbReference type="FunFam" id="3.30.450.60:FF:000004">
    <property type="entry name" value="AP complex subunit sigma"/>
    <property type="match status" value="1"/>
</dbReference>
<evidence type="ECO:0000256" key="11">
    <source>
        <dbReference type="ARBA" id="ARBA00029632"/>
    </source>
</evidence>
<evidence type="ECO:0000256" key="2">
    <source>
        <dbReference type="ARBA" id="ARBA00004277"/>
    </source>
</evidence>
<dbReference type="PROSITE" id="PS00989">
    <property type="entry name" value="CLAT_ADAPTOR_S"/>
    <property type="match status" value="1"/>
</dbReference>
<feature type="region of interest" description="Disordered" evidence="19">
    <location>
        <begin position="49"/>
        <end position="90"/>
    </location>
</feature>
<comment type="subcellular location">
    <subcellularLocation>
        <location evidence="1">Cell membrane</location>
    </subcellularLocation>
    <subcellularLocation>
        <location evidence="2">Membrane</location>
        <location evidence="2">Coated pit</location>
        <topology evidence="2">Peripheral membrane protein</topology>
        <orientation evidence="2">Cytoplasmic side</orientation>
    </subcellularLocation>
</comment>
<evidence type="ECO:0000256" key="8">
    <source>
        <dbReference type="ARBA" id="ARBA00022927"/>
    </source>
</evidence>
<dbReference type="GO" id="GO:0030122">
    <property type="term" value="C:AP-2 adaptor complex"/>
    <property type="evidence" value="ECO:0007669"/>
    <property type="project" value="InterPro"/>
</dbReference>
<evidence type="ECO:0000256" key="1">
    <source>
        <dbReference type="ARBA" id="ARBA00004236"/>
    </source>
</evidence>
<dbReference type="Ensembl" id="ENSNPET00000015173.1">
    <property type="protein sequence ID" value="ENSNPEP00000014807.1"/>
    <property type="gene ID" value="ENSNPEG00000011046.1"/>
</dbReference>
<evidence type="ECO:0000256" key="15">
    <source>
        <dbReference type="ARBA" id="ARBA00032648"/>
    </source>
</evidence>
<keyword evidence="10" id="KW-0168">Coated pit</keyword>
<evidence type="ECO:0000259" key="20">
    <source>
        <dbReference type="Pfam" id="PF01217"/>
    </source>
</evidence>
<evidence type="ECO:0000313" key="22">
    <source>
        <dbReference type="Proteomes" id="UP000694420"/>
    </source>
</evidence>
<keyword evidence="6" id="KW-1003">Cell membrane</keyword>
<proteinExistence type="inferred from homology"/>
<evidence type="ECO:0000256" key="10">
    <source>
        <dbReference type="ARBA" id="ARBA00023176"/>
    </source>
</evidence>
<dbReference type="CDD" id="cd14833">
    <property type="entry name" value="AP2_sigma"/>
    <property type="match status" value="1"/>
</dbReference>
<dbReference type="PANTHER" id="PTHR11753">
    <property type="entry name" value="ADAPTOR COMPLEXES SMALL SUBUNIT FAMILY"/>
    <property type="match status" value="1"/>
</dbReference>
<evidence type="ECO:0000256" key="4">
    <source>
        <dbReference type="ARBA" id="ARBA00013914"/>
    </source>
</evidence>
<dbReference type="InterPro" id="IPR000804">
    <property type="entry name" value="Clathrin_sm-chain_CS"/>
</dbReference>
<evidence type="ECO:0000256" key="3">
    <source>
        <dbReference type="ARBA" id="ARBA00006972"/>
    </source>
</evidence>
<evidence type="ECO:0000256" key="14">
    <source>
        <dbReference type="ARBA" id="ARBA00032557"/>
    </source>
</evidence>
<evidence type="ECO:0000256" key="17">
    <source>
        <dbReference type="ARBA" id="ARBA00033221"/>
    </source>
</evidence>
<keyword evidence="5" id="KW-0813">Transport</keyword>
<dbReference type="GO" id="GO:0072583">
    <property type="term" value="P:clathrin-dependent endocytosis"/>
    <property type="evidence" value="ECO:0007669"/>
    <property type="project" value="InterPro"/>
</dbReference>
<gene>
    <name evidence="21" type="primary">AP2S1</name>
</gene>
<feature type="compositionally biased region" description="Basic residues" evidence="19">
    <location>
        <begin position="66"/>
        <end position="81"/>
    </location>
</feature>
<dbReference type="AlphaFoldDB" id="A0A8C6ZM01"/>
<evidence type="ECO:0000256" key="5">
    <source>
        <dbReference type="ARBA" id="ARBA00022448"/>
    </source>
</evidence>
<dbReference type="SUPFAM" id="SSF64356">
    <property type="entry name" value="SNARE-like"/>
    <property type="match status" value="1"/>
</dbReference>
<dbReference type="InterPro" id="IPR011012">
    <property type="entry name" value="Longin-like_dom_sf"/>
</dbReference>
<dbReference type="InterPro" id="IPR022775">
    <property type="entry name" value="AP_mu_sigma_su"/>
</dbReference>
<comment type="subunit">
    <text evidence="18">Adaptor protein complex 2 (AP-2) is a heterotetramer composed of two large adaptins (alpha-type subunit AP2A1 or AP2A2 and beta-type subunit AP2B1), a medium adaptin (mu-type subunit AP2M1) and a small adaptin (sigma-type subunit AP2S1). Interacts with CCDC32; the interaction is direct and mediates association of CCDC32 with adaptor protein complex 2 (AP-2).</text>
</comment>
<dbReference type="GO" id="GO:0035615">
    <property type="term" value="F:clathrin adaptor activity"/>
    <property type="evidence" value="ECO:0007669"/>
    <property type="project" value="InterPro"/>
</dbReference>
<evidence type="ECO:0000256" key="18">
    <source>
        <dbReference type="ARBA" id="ARBA00046780"/>
    </source>
</evidence>
<reference evidence="21" key="2">
    <citation type="submission" date="2025-09" db="UniProtKB">
        <authorList>
            <consortium name="Ensembl"/>
        </authorList>
    </citation>
    <scope>IDENTIFICATION</scope>
</reference>
<dbReference type="Proteomes" id="UP000694420">
    <property type="component" value="Unplaced"/>
</dbReference>
<keyword evidence="8" id="KW-0653">Protein transport</keyword>
<evidence type="ECO:0000256" key="13">
    <source>
        <dbReference type="ARBA" id="ARBA00031686"/>
    </source>
</evidence>
<evidence type="ECO:0000256" key="19">
    <source>
        <dbReference type="SAM" id="MobiDB-lite"/>
    </source>
</evidence>
<reference evidence="21" key="1">
    <citation type="submission" date="2025-08" db="UniProtKB">
        <authorList>
            <consortium name="Ensembl"/>
        </authorList>
    </citation>
    <scope>IDENTIFICATION</scope>
</reference>
<keyword evidence="22" id="KW-1185">Reference proteome</keyword>
<keyword evidence="7" id="KW-0254">Endocytosis</keyword>